<dbReference type="Pfam" id="PF00067">
    <property type="entry name" value="p450"/>
    <property type="match status" value="1"/>
</dbReference>
<dbReference type="InterPro" id="IPR002401">
    <property type="entry name" value="Cyt_P450_E_grp-I"/>
</dbReference>
<dbReference type="InterPro" id="IPR036396">
    <property type="entry name" value="Cyt_P450_sf"/>
</dbReference>
<dbReference type="EMBL" id="JNBR01000578">
    <property type="protein sequence ID" value="OQR90838.1"/>
    <property type="molecule type" value="Genomic_DNA"/>
</dbReference>
<name>A0A1V9YYK7_ACHHY</name>
<keyword evidence="5" id="KW-0472">Membrane</keyword>
<evidence type="ECO:0000313" key="7">
    <source>
        <dbReference type="Proteomes" id="UP000243579"/>
    </source>
</evidence>
<dbReference type="PRINTS" id="PR00463">
    <property type="entry name" value="EP450I"/>
</dbReference>
<proteinExistence type="inferred from homology"/>
<dbReference type="SUPFAM" id="SSF48264">
    <property type="entry name" value="Cytochrome P450"/>
    <property type="match status" value="1"/>
</dbReference>
<dbReference type="Gene3D" id="1.10.630.10">
    <property type="entry name" value="Cytochrome P450"/>
    <property type="match status" value="1"/>
</dbReference>
<protein>
    <recommendedName>
        <fullName evidence="8">Cytochrome P450</fullName>
    </recommendedName>
</protein>
<accession>A0A1V9YYK7</accession>
<evidence type="ECO:0000256" key="2">
    <source>
        <dbReference type="ARBA" id="ARBA00010617"/>
    </source>
</evidence>
<evidence type="ECO:0000256" key="5">
    <source>
        <dbReference type="SAM" id="Phobius"/>
    </source>
</evidence>
<keyword evidence="5" id="KW-1133">Transmembrane helix</keyword>
<dbReference type="GO" id="GO:0016705">
    <property type="term" value="F:oxidoreductase activity, acting on paired donors, with incorporation or reduction of molecular oxygen"/>
    <property type="evidence" value="ECO:0007669"/>
    <property type="project" value="InterPro"/>
</dbReference>
<comment type="caution">
    <text evidence="6">The sequence shown here is derived from an EMBL/GenBank/DDBJ whole genome shotgun (WGS) entry which is preliminary data.</text>
</comment>
<organism evidence="6 7">
    <name type="scientific">Achlya hypogyna</name>
    <name type="common">Oomycete</name>
    <name type="synonym">Protoachlya hypogyna</name>
    <dbReference type="NCBI Taxonomy" id="1202772"/>
    <lineage>
        <taxon>Eukaryota</taxon>
        <taxon>Sar</taxon>
        <taxon>Stramenopiles</taxon>
        <taxon>Oomycota</taxon>
        <taxon>Saprolegniomycetes</taxon>
        <taxon>Saprolegniales</taxon>
        <taxon>Achlyaceae</taxon>
        <taxon>Achlya</taxon>
    </lineage>
</organism>
<feature type="transmembrane region" description="Helical" evidence="5">
    <location>
        <begin position="12"/>
        <end position="33"/>
    </location>
</feature>
<dbReference type="AlphaFoldDB" id="A0A1V9YYK7"/>
<dbReference type="PROSITE" id="PS00086">
    <property type="entry name" value="CYTOCHROME_P450"/>
    <property type="match status" value="1"/>
</dbReference>
<dbReference type="PRINTS" id="PR00385">
    <property type="entry name" value="P450"/>
</dbReference>
<evidence type="ECO:0000256" key="4">
    <source>
        <dbReference type="RuleBase" id="RU000461"/>
    </source>
</evidence>
<dbReference type="OrthoDB" id="2843at2759"/>
<dbReference type="InterPro" id="IPR001128">
    <property type="entry name" value="Cyt_P450"/>
</dbReference>
<gene>
    <name evidence="6" type="ORF">ACHHYP_05194</name>
</gene>
<dbReference type="GO" id="GO:0004497">
    <property type="term" value="F:monooxygenase activity"/>
    <property type="evidence" value="ECO:0007669"/>
    <property type="project" value="UniProtKB-KW"/>
</dbReference>
<dbReference type="PANTHER" id="PTHR24305:SF166">
    <property type="entry name" value="CYTOCHROME P450 12A4, MITOCHONDRIAL-RELATED"/>
    <property type="match status" value="1"/>
</dbReference>
<evidence type="ECO:0008006" key="8">
    <source>
        <dbReference type="Google" id="ProtNLM"/>
    </source>
</evidence>
<evidence type="ECO:0000313" key="6">
    <source>
        <dbReference type="EMBL" id="OQR90838.1"/>
    </source>
</evidence>
<dbReference type="InterPro" id="IPR050121">
    <property type="entry name" value="Cytochrome_P450_monoxygenase"/>
</dbReference>
<keyword evidence="3 4" id="KW-0349">Heme</keyword>
<reference evidence="6 7" key="1">
    <citation type="journal article" date="2014" name="Genome Biol. Evol.">
        <title>The secreted proteins of Achlya hypogyna and Thraustotheca clavata identify the ancestral oomycete secretome and reveal gene acquisitions by horizontal gene transfer.</title>
        <authorList>
            <person name="Misner I."/>
            <person name="Blouin N."/>
            <person name="Leonard G."/>
            <person name="Richards T.A."/>
            <person name="Lane C.E."/>
        </authorList>
    </citation>
    <scope>NUCLEOTIDE SEQUENCE [LARGE SCALE GENOMIC DNA]</scope>
    <source>
        <strain evidence="6 7">ATCC 48635</strain>
    </source>
</reference>
<dbReference type="InterPro" id="IPR017972">
    <property type="entry name" value="Cyt_P450_CS"/>
</dbReference>
<evidence type="ECO:0000256" key="3">
    <source>
        <dbReference type="PIRSR" id="PIRSR602401-1"/>
    </source>
</evidence>
<keyword evidence="7" id="KW-1185">Reference proteome</keyword>
<keyword evidence="4" id="KW-0503">Monooxygenase</keyword>
<keyword evidence="3 4" id="KW-0479">Metal-binding</keyword>
<comment type="cofactor">
    <cofactor evidence="1 3">
        <name>heme</name>
        <dbReference type="ChEBI" id="CHEBI:30413"/>
    </cofactor>
</comment>
<sequence>MTATFPTGFDASFAAIAGAAVLAFALAFLYLFVLAPAMSPLTAVPGPPAKSLIFGHLKEIIDTKWAEGHFPEPGLKWTKAYGGIVHYRSILTHRLLLTDPEAIKHVYATNGDNYPRDPAARRFLSNLTSGDGLLSSEGQTHTGMRKLLMPHFGFAKVKTFVDVFARHTAELTAYLATQTATPIDMHAVFTKLTLDVIGVSAFGYDFKSLSGENSQTLEAYNMMNNTPSIFYAIGSQYVPGFKHLPLPRIVKRKRAQAILFKVVDDVIEQKLKSSRRSATDLLDLMLDDEAQTDHKISAAEARVHVLTFLLAGHETTSTTLAWVLAMLAQHPAAEAEARTEAQAVLKAHGGKMTWAALTELKYISAVINETLRFYPTIATLANRISSENDQLPTESGKSIFVPKGTTMVVNTGVLHRNPKYWTRPTEFLPERFVEDSDVFVADKALRGGRGNTFFYMPFSAGAKNCIGMRFATAELQVVVATLLAQFSFSLARDANVNPKLSGVSLKPVHLSMHVTAV</sequence>
<dbReference type="PANTHER" id="PTHR24305">
    <property type="entry name" value="CYTOCHROME P450"/>
    <property type="match status" value="1"/>
</dbReference>
<dbReference type="GO" id="GO:0005506">
    <property type="term" value="F:iron ion binding"/>
    <property type="evidence" value="ECO:0007669"/>
    <property type="project" value="InterPro"/>
</dbReference>
<dbReference type="GO" id="GO:0020037">
    <property type="term" value="F:heme binding"/>
    <property type="evidence" value="ECO:0007669"/>
    <property type="project" value="InterPro"/>
</dbReference>
<comment type="similarity">
    <text evidence="2 4">Belongs to the cytochrome P450 family.</text>
</comment>
<dbReference type="STRING" id="1202772.A0A1V9YYK7"/>
<evidence type="ECO:0000256" key="1">
    <source>
        <dbReference type="ARBA" id="ARBA00001971"/>
    </source>
</evidence>
<feature type="binding site" description="axial binding residue" evidence="3">
    <location>
        <position position="465"/>
    </location>
    <ligand>
        <name>heme</name>
        <dbReference type="ChEBI" id="CHEBI:30413"/>
    </ligand>
    <ligandPart>
        <name>Fe</name>
        <dbReference type="ChEBI" id="CHEBI:18248"/>
    </ligandPart>
</feature>
<dbReference type="Proteomes" id="UP000243579">
    <property type="component" value="Unassembled WGS sequence"/>
</dbReference>
<keyword evidence="5" id="KW-0812">Transmembrane</keyword>
<keyword evidence="3 4" id="KW-0408">Iron</keyword>
<keyword evidence="4" id="KW-0560">Oxidoreductase</keyword>